<dbReference type="PANTHER" id="PTHR47183">
    <property type="entry name" value="GLUCOSE-1-PHOSPHATE CYTIDYLYLTRANSFERASE-RELATED"/>
    <property type="match status" value="1"/>
</dbReference>
<dbReference type="CDD" id="cd04181">
    <property type="entry name" value="NTP_transferase"/>
    <property type="match status" value="1"/>
</dbReference>
<dbReference type="InterPro" id="IPR005835">
    <property type="entry name" value="NTP_transferase_dom"/>
</dbReference>
<gene>
    <name evidence="2" type="ORF">GF339_06520</name>
</gene>
<dbReference type="Gene3D" id="3.90.550.10">
    <property type="entry name" value="Spore Coat Polysaccharide Biosynthesis Protein SpsA, Chain A"/>
    <property type="match status" value="1"/>
</dbReference>
<evidence type="ECO:0000259" key="1">
    <source>
        <dbReference type="Pfam" id="PF00483"/>
    </source>
</evidence>
<dbReference type="EMBL" id="WJJP01000203">
    <property type="protein sequence ID" value="MBD3324220.1"/>
    <property type="molecule type" value="Genomic_DNA"/>
</dbReference>
<proteinExistence type="predicted"/>
<reference evidence="2" key="1">
    <citation type="submission" date="2019-11" db="EMBL/GenBank/DDBJ databases">
        <title>Microbial mats filling the niche in hypersaline microbial mats.</title>
        <authorList>
            <person name="Wong H.L."/>
            <person name="Macleod F.I."/>
            <person name="White R.A. III"/>
            <person name="Burns B.P."/>
        </authorList>
    </citation>
    <scope>NUCLEOTIDE SEQUENCE</scope>
    <source>
        <strain evidence="2">Rbin_158</strain>
    </source>
</reference>
<feature type="domain" description="Nucleotidyl transferase" evidence="1">
    <location>
        <begin position="26"/>
        <end position="181"/>
    </location>
</feature>
<comment type="caution">
    <text evidence="2">The sequence shown here is derived from an EMBL/GenBank/DDBJ whole genome shotgun (WGS) entry which is preliminary data.</text>
</comment>
<dbReference type="PANTHER" id="PTHR47183:SF2">
    <property type="entry name" value="GLUCOSE-1-PHOSPHATE CYTIDYLYLTRANSFERASE-RELATED"/>
    <property type="match status" value="1"/>
</dbReference>
<protein>
    <submittedName>
        <fullName evidence="2">NTP transferase domain-containing protein</fullName>
    </submittedName>
</protein>
<name>A0A9D5JUA5_9BACT</name>
<dbReference type="Pfam" id="PF00483">
    <property type="entry name" value="NTP_transferase"/>
    <property type="match status" value="1"/>
</dbReference>
<evidence type="ECO:0000313" key="3">
    <source>
        <dbReference type="Proteomes" id="UP000649604"/>
    </source>
</evidence>
<dbReference type="GO" id="GO:0047343">
    <property type="term" value="F:glucose-1-phosphate cytidylyltransferase activity"/>
    <property type="evidence" value="ECO:0007669"/>
    <property type="project" value="InterPro"/>
</dbReference>
<dbReference type="AlphaFoldDB" id="A0A9D5JUA5"/>
<accession>A0A9D5JUA5</accession>
<keyword evidence="2" id="KW-0808">Transferase</keyword>
<evidence type="ECO:0000313" key="2">
    <source>
        <dbReference type="EMBL" id="MBD3324220.1"/>
    </source>
</evidence>
<dbReference type="InterPro" id="IPR013446">
    <property type="entry name" value="G1P_cyt_trans-like"/>
</dbReference>
<sequence>MSSRSFRFTRELGYRKKWEKKRMKILIMCGGRGKRLGKFTETLPKPLVKITEKSLLEFKLEEYLRQGFHEFIFCIGYKGDLIRKTVMKFSDVARMEFSDAGIEAGILERLYAARDLFTDHVLMTYGDTFTDMELEEFCTIHQTSENDATIVVAPIENPFGLVEFDRNYQVTYFKEKPVLNYYIGYAIINKSAFDFISSKVITMPNGEGLVTFYKILMAMNKLGVYYHPGLQVTFNTPEELVEAKNKIIRFYTTNETTYAQ</sequence>
<dbReference type="Proteomes" id="UP000649604">
    <property type="component" value="Unassembled WGS sequence"/>
</dbReference>
<dbReference type="InterPro" id="IPR029044">
    <property type="entry name" value="Nucleotide-diphossugar_trans"/>
</dbReference>
<organism evidence="2 3">
    <name type="scientific">candidate division KSB3 bacterium</name>
    <dbReference type="NCBI Taxonomy" id="2044937"/>
    <lineage>
        <taxon>Bacteria</taxon>
        <taxon>candidate division KSB3</taxon>
    </lineage>
</organism>
<dbReference type="SUPFAM" id="SSF53448">
    <property type="entry name" value="Nucleotide-diphospho-sugar transferases"/>
    <property type="match status" value="1"/>
</dbReference>